<dbReference type="EMBL" id="HE681424">
    <property type="protein sequence ID" value="CCG18827.1"/>
    <property type="molecule type" value="Genomic_DNA"/>
</dbReference>
<organism evidence="2">
    <name type="scientific">Taylorella asinigenitalis 14/45</name>
    <dbReference type="NCBI Taxonomy" id="1091495"/>
    <lineage>
        <taxon>Bacteria</taxon>
        <taxon>Pseudomonadati</taxon>
        <taxon>Pseudomonadota</taxon>
        <taxon>Betaproteobacteria</taxon>
        <taxon>Burkholderiales</taxon>
        <taxon>Alcaligenaceae</taxon>
        <taxon>Taylorella</taxon>
    </lineage>
</organism>
<evidence type="ECO:0000256" key="1">
    <source>
        <dbReference type="SAM" id="Phobius"/>
    </source>
</evidence>
<feature type="transmembrane region" description="Helical" evidence="1">
    <location>
        <begin position="104"/>
        <end position="124"/>
    </location>
</feature>
<evidence type="ECO:0000313" key="2">
    <source>
        <dbReference type="EMBL" id="CCG18827.1"/>
    </source>
</evidence>
<keyword evidence="1" id="KW-1133">Transmembrane helix</keyword>
<reference evidence="2" key="1">
    <citation type="journal article" date="2012" name="Vet. Microbiol.">
        <title>Comparative genomic analyses of the Taylorellae.</title>
        <authorList>
            <person name="Hauser H."/>
            <person name="Richter D.C."/>
            <person name="van Tonder A."/>
            <person name="Clark L."/>
            <person name="Preston A."/>
        </authorList>
    </citation>
    <scope>NUCLEOTIDE SEQUENCE</scope>
    <source>
        <strain evidence="2">14/45</strain>
    </source>
</reference>
<name>I7JL55_9BURK</name>
<dbReference type="KEGG" id="tat:KUM_0020"/>
<dbReference type="Pfam" id="PF09842">
    <property type="entry name" value="DUF2069"/>
    <property type="match status" value="1"/>
</dbReference>
<dbReference type="AlphaFoldDB" id="I7JL55"/>
<accession>I7JL55</accession>
<keyword evidence="1" id="KW-0812">Transmembrane</keyword>
<dbReference type="HOGENOM" id="CLU_122357_0_1_4"/>
<dbReference type="BioCyc" id="TASI1091495:G13GE-20-MONOMER"/>
<sequence length="143" mass="16554">MENYILTLSHFNLVNNPQNKLTKKIIFILLSALILLNVLWELWLDPLLPGGSLYVLKIMPLFFLLYGTYKGDIYLLQWLSLVILLYVMEGIVRMMSDTTETSKLLGLLEFLLATGIFIFSLIYLRPAKQAFKAHKKKIRSTNE</sequence>
<feature type="transmembrane region" description="Helical" evidence="1">
    <location>
        <begin position="21"/>
        <end position="40"/>
    </location>
</feature>
<dbReference type="InterPro" id="IPR018643">
    <property type="entry name" value="DUF2069_membrane"/>
</dbReference>
<feature type="transmembrane region" description="Helical" evidence="1">
    <location>
        <begin position="46"/>
        <end position="66"/>
    </location>
</feature>
<keyword evidence="1" id="KW-0472">Membrane</keyword>
<proteinExistence type="predicted"/>
<protein>
    <submittedName>
        <fullName evidence="2">Putative membrane protein</fullName>
    </submittedName>
</protein>
<feature type="transmembrane region" description="Helical" evidence="1">
    <location>
        <begin position="73"/>
        <end position="92"/>
    </location>
</feature>
<gene>
    <name evidence="2" type="ORF">KUM_0020</name>
</gene>
<dbReference type="RefSeq" id="WP_015551027.1">
    <property type="nucleotide sequence ID" value="NC_021033.1"/>
</dbReference>